<dbReference type="RefSeq" id="WP_336473381.1">
    <property type="nucleotide sequence ID" value="NZ_JBAWSX010000010.1"/>
</dbReference>
<organism evidence="1 2">
    <name type="scientific">Bacillus bruguierae</name>
    <dbReference type="NCBI Taxonomy" id="3127667"/>
    <lineage>
        <taxon>Bacteria</taxon>
        <taxon>Bacillati</taxon>
        <taxon>Bacillota</taxon>
        <taxon>Bacilli</taxon>
        <taxon>Bacillales</taxon>
        <taxon>Bacillaceae</taxon>
        <taxon>Bacillus</taxon>
    </lineage>
</organism>
<reference evidence="1 2" key="1">
    <citation type="submission" date="2024-01" db="EMBL/GenBank/DDBJ databases">
        <title>Seven novel Bacillus-like species.</title>
        <authorList>
            <person name="Liu G."/>
        </authorList>
    </citation>
    <scope>NUCLEOTIDE SEQUENCE [LARGE SCALE GENOMIC DNA]</scope>
    <source>
        <strain evidence="1 2">FJAT-51639</strain>
    </source>
</reference>
<evidence type="ECO:0000313" key="2">
    <source>
        <dbReference type="Proteomes" id="UP001372526"/>
    </source>
</evidence>
<protein>
    <submittedName>
        <fullName evidence="1">Uncharacterized protein</fullName>
    </submittedName>
</protein>
<name>A0ABU8FM02_9BACI</name>
<dbReference type="Proteomes" id="UP001372526">
    <property type="component" value="Unassembled WGS sequence"/>
</dbReference>
<accession>A0ABU8FM02</accession>
<keyword evidence="2" id="KW-1185">Reference proteome</keyword>
<proteinExistence type="predicted"/>
<evidence type="ECO:0000313" key="1">
    <source>
        <dbReference type="EMBL" id="MEI4802941.1"/>
    </source>
</evidence>
<gene>
    <name evidence="1" type="ORF">WAZ07_16810</name>
</gene>
<comment type="caution">
    <text evidence="1">The sequence shown here is derived from an EMBL/GenBank/DDBJ whole genome shotgun (WGS) entry which is preliminary data.</text>
</comment>
<dbReference type="EMBL" id="JBAWSX010000010">
    <property type="protein sequence ID" value="MEI4802941.1"/>
    <property type="molecule type" value="Genomic_DNA"/>
</dbReference>
<sequence length="65" mass="7303">MLTRFEQKEINYTNKREIEESFILGKLAEDGPGIPGIGIDPGKAVSYTKFSGPDNVVFLYSSMFR</sequence>